<proteinExistence type="inferred from homology"/>
<evidence type="ECO:0000313" key="4">
    <source>
        <dbReference type="EMBL" id="CAG2057494.1"/>
    </source>
</evidence>
<feature type="domain" description="AMP-binding enzyme C-terminal" evidence="3">
    <location>
        <begin position="5"/>
        <end position="81"/>
    </location>
</feature>
<keyword evidence="5" id="KW-1185">Reference proteome</keyword>
<dbReference type="EMBL" id="CAJPIN010005508">
    <property type="protein sequence ID" value="CAG2057494.1"/>
    <property type="molecule type" value="Genomic_DNA"/>
</dbReference>
<dbReference type="InterPro" id="IPR045851">
    <property type="entry name" value="AMP-bd_C_sf"/>
</dbReference>
<protein>
    <recommendedName>
        <fullName evidence="3">AMP-binding enzyme C-terminal domain-containing protein</fullName>
    </recommendedName>
</protein>
<reference evidence="4" key="1">
    <citation type="submission" date="2021-03" db="EMBL/GenBank/DDBJ databases">
        <authorList>
            <person name="Tran Van P."/>
        </authorList>
    </citation>
    <scope>NUCLEOTIDE SEQUENCE</scope>
</reference>
<dbReference type="Pfam" id="PF13193">
    <property type="entry name" value="AMP-binding_C"/>
    <property type="match status" value="1"/>
</dbReference>
<name>A0ABN7NWL5_TIMPD</name>
<dbReference type="Gene3D" id="3.30.300.30">
    <property type="match status" value="1"/>
</dbReference>
<gene>
    <name evidence="4" type="ORF">TPAB3V08_LOCUS4472</name>
</gene>
<dbReference type="InterPro" id="IPR025110">
    <property type="entry name" value="AMP-bd_C"/>
</dbReference>
<evidence type="ECO:0000259" key="3">
    <source>
        <dbReference type="Pfam" id="PF13193"/>
    </source>
</evidence>
<dbReference type="SUPFAM" id="SSF56801">
    <property type="entry name" value="Acetyl-CoA synthetase-like"/>
    <property type="match status" value="1"/>
</dbReference>
<feature type="non-terminal residue" evidence="4">
    <location>
        <position position="1"/>
    </location>
</feature>
<evidence type="ECO:0000313" key="5">
    <source>
        <dbReference type="Proteomes" id="UP001153148"/>
    </source>
</evidence>
<sequence>VSPSELESILLTHPAVKDVAVVGIPEPVFGELPLAYIVKQPGVSVKEEEIHKFLNVEVSSYKRLRGGVKFVDFIPKTSTGKIQRKLLAQQTPPPKEKKTCDLV</sequence>
<dbReference type="PANTHER" id="PTHR24096:SF149">
    <property type="entry name" value="AMP-BINDING DOMAIN-CONTAINING PROTEIN-RELATED"/>
    <property type="match status" value="1"/>
</dbReference>
<dbReference type="PANTHER" id="PTHR24096">
    <property type="entry name" value="LONG-CHAIN-FATTY-ACID--COA LIGASE"/>
    <property type="match status" value="1"/>
</dbReference>
<comment type="similarity">
    <text evidence="1">Belongs to the ATP-dependent AMP-binding enzyme family.</text>
</comment>
<evidence type="ECO:0000256" key="2">
    <source>
        <dbReference type="ARBA" id="ARBA00022598"/>
    </source>
</evidence>
<accession>A0ABN7NWL5</accession>
<comment type="caution">
    <text evidence="4">The sequence shown here is derived from an EMBL/GenBank/DDBJ whole genome shotgun (WGS) entry which is preliminary data.</text>
</comment>
<keyword evidence="2" id="KW-0436">Ligase</keyword>
<evidence type="ECO:0000256" key="1">
    <source>
        <dbReference type="ARBA" id="ARBA00006432"/>
    </source>
</evidence>
<dbReference type="Proteomes" id="UP001153148">
    <property type="component" value="Unassembled WGS sequence"/>
</dbReference>
<organism evidence="4 5">
    <name type="scientific">Timema podura</name>
    <name type="common">Walking stick</name>
    <dbReference type="NCBI Taxonomy" id="61482"/>
    <lineage>
        <taxon>Eukaryota</taxon>
        <taxon>Metazoa</taxon>
        <taxon>Ecdysozoa</taxon>
        <taxon>Arthropoda</taxon>
        <taxon>Hexapoda</taxon>
        <taxon>Insecta</taxon>
        <taxon>Pterygota</taxon>
        <taxon>Neoptera</taxon>
        <taxon>Polyneoptera</taxon>
        <taxon>Phasmatodea</taxon>
        <taxon>Timematodea</taxon>
        <taxon>Timematoidea</taxon>
        <taxon>Timematidae</taxon>
        <taxon>Timema</taxon>
    </lineage>
</organism>